<feature type="coiled-coil region" evidence="1">
    <location>
        <begin position="52"/>
        <end position="86"/>
    </location>
</feature>
<name>A0A401FWH9_9BACT</name>
<evidence type="ECO:0008006" key="5">
    <source>
        <dbReference type="Google" id="ProtNLM"/>
    </source>
</evidence>
<reference evidence="4" key="2">
    <citation type="submission" date="2019-01" db="EMBL/GenBank/DDBJ databases">
        <title>Genome sequence of Desulfonema ishimotonii strain Tokyo 01.</title>
        <authorList>
            <person name="Fukui M."/>
        </authorList>
    </citation>
    <scope>NUCLEOTIDE SEQUENCE [LARGE SCALE GENOMIC DNA]</scope>
    <source>
        <strain evidence="4">Tokyo 01</strain>
    </source>
</reference>
<dbReference type="Gene3D" id="1.20.120.1490">
    <property type="match status" value="1"/>
</dbReference>
<evidence type="ECO:0000313" key="4">
    <source>
        <dbReference type="Proteomes" id="UP000288096"/>
    </source>
</evidence>
<evidence type="ECO:0000256" key="2">
    <source>
        <dbReference type="SAM" id="SignalP"/>
    </source>
</evidence>
<keyword evidence="4" id="KW-1185">Reference proteome</keyword>
<reference evidence="4" key="1">
    <citation type="submission" date="2017-11" db="EMBL/GenBank/DDBJ databases">
        <authorList>
            <person name="Watanabe M."/>
            <person name="Kojima H."/>
        </authorList>
    </citation>
    <scope>NUCLEOTIDE SEQUENCE [LARGE SCALE GENOMIC DNA]</scope>
    <source>
        <strain evidence="4">Tokyo 01</strain>
    </source>
</reference>
<organism evidence="3 4">
    <name type="scientific">Desulfonema ishimotonii</name>
    <dbReference type="NCBI Taxonomy" id="45657"/>
    <lineage>
        <taxon>Bacteria</taxon>
        <taxon>Pseudomonadati</taxon>
        <taxon>Thermodesulfobacteriota</taxon>
        <taxon>Desulfobacteria</taxon>
        <taxon>Desulfobacterales</taxon>
        <taxon>Desulfococcaceae</taxon>
        <taxon>Desulfonema</taxon>
    </lineage>
</organism>
<dbReference type="Pfam" id="PF13801">
    <property type="entry name" value="Metal_resist"/>
    <property type="match status" value="1"/>
</dbReference>
<feature type="chain" id="PRO_5019344713" description="Zinc resistance-associated protein" evidence="2">
    <location>
        <begin position="31"/>
        <end position="149"/>
    </location>
</feature>
<gene>
    <name evidence="3" type="ORF">DENIS_2322</name>
</gene>
<evidence type="ECO:0000256" key="1">
    <source>
        <dbReference type="SAM" id="Coils"/>
    </source>
</evidence>
<dbReference type="EMBL" id="BEXT01000001">
    <property type="protein sequence ID" value="GBC61362.1"/>
    <property type="molecule type" value="Genomic_DNA"/>
</dbReference>
<accession>A0A401FWH9</accession>
<dbReference type="RefSeq" id="WP_166405047.1">
    <property type="nucleotide sequence ID" value="NZ_BEXT01000001.1"/>
</dbReference>
<keyword evidence="2" id="KW-0732">Signal</keyword>
<protein>
    <recommendedName>
        <fullName evidence="5">Zinc resistance-associated protein</fullName>
    </recommendedName>
</protein>
<sequence>MTRHNLIKKMFLITLMAAVTVIYSATCSFAGYYGGCPKKNDSPCPVASGNTASLTEEQVQSLNTERQNFRNDTAELRQQLQAKQSELATAISAGSDEETLTAIQKDLSELKAQFDQKRVVHMARMQQIAPGACMGYKNAGPGCGRRCKW</sequence>
<evidence type="ECO:0000313" key="3">
    <source>
        <dbReference type="EMBL" id="GBC61362.1"/>
    </source>
</evidence>
<comment type="caution">
    <text evidence="3">The sequence shown here is derived from an EMBL/GenBank/DDBJ whole genome shotgun (WGS) entry which is preliminary data.</text>
</comment>
<dbReference type="AlphaFoldDB" id="A0A401FWH9"/>
<dbReference type="Proteomes" id="UP000288096">
    <property type="component" value="Unassembled WGS sequence"/>
</dbReference>
<keyword evidence="1" id="KW-0175">Coiled coil</keyword>
<proteinExistence type="predicted"/>
<dbReference type="InterPro" id="IPR025961">
    <property type="entry name" value="Metal_resist"/>
</dbReference>
<feature type="signal peptide" evidence="2">
    <location>
        <begin position="1"/>
        <end position="30"/>
    </location>
</feature>